<dbReference type="Proteomes" id="UP000191408">
    <property type="component" value="Unassembled WGS sequence"/>
</dbReference>
<protein>
    <submittedName>
        <fullName evidence="1">Uncharacterized protein</fullName>
    </submittedName>
</protein>
<dbReference type="EMBL" id="MDYM01000032">
    <property type="protein sequence ID" value="OQD60027.1"/>
    <property type="molecule type" value="Genomic_DNA"/>
</dbReference>
<sequence>MLTVKPLCQQF</sequence>
<evidence type="ECO:0000313" key="2">
    <source>
        <dbReference type="Proteomes" id="UP000191408"/>
    </source>
</evidence>
<evidence type="ECO:0000313" key="1">
    <source>
        <dbReference type="EMBL" id="OQD60027.1"/>
    </source>
</evidence>
<reference evidence="2" key="1">
    <citation type="journal article" date="2017" name="Nat. Microbiol.">
        <title>Global analysis of biosynthetic gene clusters reveals vast potential of secondary metabolite production in Penicillium species.</title>
        <authorList>
            <person name="Nielsen J.C."/>
            <person name="Grijseels S."/>
            <person name="Prigent S."/>
            <person name="Ji B."/>
            <person name="Dainat J."/>
            <person name="Nielsen K.F."/>
            <person name="Frisvad J.C."/>
            <person name="Workman M."/>
            <person name="Nielsen J."/>
        </authorList>
    </citation>
    <scope>NUCLEOTIDE SEQUENCE [LARGE SCALE GENOMIC DNA]</scope>
    <source>
        <strain evidence="2">IBT 4502</strain>
    </source>
</reference>
<gene>
    <name evidence="1" type="ORF">PENPOL_c032G07670</name>
</gene>
<name>A0A1V6N609_PENPO</name>
<keyword evidence="2" id="KW-1185">Reference proteome</keyword>
<comment type="caution">
    <text evidence="1">The sequence shown here is derived from an EMBL/GenBank/DDBJ whole genome shotgun (WGS) entry which is preliminary data.</text>
</comment>
<accession>A0A1V6N609</accession>
<organism evidence="1 2">
    <name type="scientific">Penicillium polonicum</name>
    <dbReference type="NCBI Taxonomy" id="60169"/>
    <lineage>
        <taxon>Eukaryota</taxon>
        <taxon>Fungi</taxon>
        <taxon>Dikarya</taxon>
        <taxon>Ascomycota</taxon>
        <taxon>Pezizomycotina</taxon>
        <taxon>Eurotiomycetes</taxon>
        <taxon>Eurotiomycetidae</taxon>
        <taxon>Eurotiales</taxon>
        <taxon>Aspergillaceae</taxon>
        <taxon>Penicillium</taxon>
    </lineage>
</organism>
<proteinExistence type="predicted"/>